<protein>
    <submittedName>
        <fullName evidence="2">Uncharacterized protein</fullName>
    </submittedName>
</protein>
<accession>A0AAV9XD38</accession>
<proteinExistence type="predicted"/>
<feature type="chain" id="PRO_5043732090" evidence="1">
    <location>
        <begin position="30"/>
        <end position="211"/>
    </location>
</feature>
<dbReference type="Proteomes" id="UP001365542">
    <property type="component" value="Unassembled WGS sequence"/>
</dbReference>
<comment type="caution">
    <text evidence="2">The sequence shown here is derived from an EMBL/GenBank/DDBJ whole genome shotgun (WGS) entry which is preliminary data.</text>
</comment>
<name>A0AAV9XD38_9PEZI</name>
<keyword evidence="3" id="KW-1185">Reference proteome</keyword>
<dbReference type="SUPFAM" id="SSF103247">
    <property type="entry name" value="TT1751-like"/>
    <property type="match status" value="1"/>
</dbReference>
<keyword evidence="1" id="KW-0732">Signal</keyword>
<evidence type="ECO:0000256" key="1">
    <source>
        <dbReference type="SAM" id="SignalP"/>
    </source>
</evidence>
<organism evidence="2 3">
    <name type="scientific">Orbilia ellipsospora</name>
    <dbReference type="NCBI Taxonomy" id="2528407"/>
    <lineage>
        <taxon>Eukaryota</taxon>
        <taxon>Fungi</taxon>
        <taxon>Dikarya</taxon>
        <taxon>Ascomycota</taxon>
        <taxon>Pezizomycotina</taxon>
        <taxon>Orbiliomycetes</taxon>
        <taxon>Orbiliales</taxon>
        <taxon>Orbiliaceae</taxon>
        <taxon>Orbilia</taxon>
    </lineage>
</organism>
<evidence type="ECO:0000313" key="2">
    <source>
        <dbReference type="EMBL" id="KAK6540010.1"/>
    </source>
</evidence>
<feature type="signal peptide" evidence="1">
    <location>
        <begin position="1"/>
        <end position="29"/>
    </location>
</feature>
<sequence length="211" mass="23154">MTMKFPIPVRLVSFILSLATLTLPSASQAVPTPSVTLAPGVVTSRFHIVERLTVHTSRNTTLVKQKLQQELGNLTQSSMLTAATDSQANYTAAVNRYKGPAGQIWFLNILHGRWFRLWGFDDPAAYVPAEMAQYTFGNPLTLLTIAKYTLNAFLNAPIRMLVYDTADGGTNVMWERPCTQLVLNGIPLSAHSACRALDNTISELVNLIAFG</sequence>
<reference evidence="2 3" key="1">
    <citation type="submission" date="2019-10" db="EMBL/GenBank/DDBJ databases">
        <authorList>
            <person name="Palmer J.M."/>
        </authorList>
    </citation>
    <scope>NUCLEOTIDE SEQUENCE [LARGE SCALE GENOMIC DNA]</scope>
    <source>
        <strain evidence="2 3">TWF694</strain>
    </source>
</reference>
<dbReference type="EMBL" id="JAVHJO010000005">
    <property type="protein sequence ID" value="KAK6540010.1"/>
    <property type="molecule type" value="Genomic_DNA"/>
</dbReference>
<dbReference type="InterPro" id="IPR035923">
    <property type="entry name" value="TT1751-like_sf"/>
</dbReference>
<gene>
    <name evidence="2" type="ORF">TWF694_008843</name>
</gene>
<dbReference type="AlphaFoldDB" id="A0AAV9XD38"/>
<evidence type="ECO:0000313" key="3">
    <source>
        <dbReference type="Proteomes" id="UP001365542"/>
    </source>
</evidence>